<dbReference type="GO" id="GO:0044550">
    <property type="term" value="P:secondary metabolite biosynthetic process"/>
    <property type="evidence" value="ECO:0007669"/>
    <property type="project" value="TreeGrafter"/>
</dbReference>
<dbReference type="InterPro" id="IPR045851">
    <property type="entry name" value="AMP-bd_C_sf"/>
</dbReference>
<accession>G8XH38</accession>
<dbReference type="KEGG" id="sct:SCAT_p0180"/>
<keyword evidence="3" id="KW-0597">Phosphoprotein</keyword>
<name>F8JKH7_STREN</name>
<evidence type="ECO:0000259" key="5">
    <source>
        <dbReference type="PROSITE" id="PS50075"/>
    </source>
</evidence>
<dbReference type="PANTHER" id="PTHR45527">
    <property type="entry name" value="NONRIBOSOMAL PEPTIDE SYNTHETASE"/>
    <property type="match status" value="1"/>
</dbReference>
<dbReference type="PROSITE" id="PS00455">
    <property type="entry name" value="AMP_BINDING"/>
    <property type="match status" value="2"/>
</dbReference>
<organism evidence="6 7">
    <name type="scientific">Streptantibioticus cattleyicolor (strain ATCC 35852 / DSM 46488 / JCM 4925 / NBRC 14057 / NRRL 8057)</name>
    <name type="common">Streptomyces cattleya</name>
    <dbReference type="NCBI Taxonomy" id="1003195"/>
    <lineage>
        <taxon>Bacteria</taxon>
        <taxon>Bacillati</taxon>
        <taxon>Actinomycetota</taxon>
        <taxon>Actinomycetes</taxon>
        <taxon>Kitasatosporales</taxon>
        <taxon>Streptomycetaceae</taxon>
        <taxon>Streptantibioticus</taxon>
    </lineage>
</organism>
<sequence length="1715" mass="184849">MPARFSIPLTAWPPGAVAVRCDGRPPVTYAELDARCARLGDRLRERGVGPETVVAVSVTERADTLVALLAILRVGGVYLPLDTTAPVERRRQVLADSGATVVLRDGPHPGAEPVAEGRADPPAAGTDPTDADTAYLLYTSGTTGRPKGVCVPRGALAAHLRDMAERLELVADDRVLWFAAPHVDVALEQALTPLIVGATVVTRGPGLLSFGELADLVDRHAVTVANLPGGYWNAFASSLDGQRAAACRGLRLMISGSERMSARAVADWQRLLPDVPLLNAYGPTEAVITSTLFRLPAGVTPQDEIPIGTACGGRGLYVLDERKTPVPDGRTGELYIGGAPLARGYLARPETTAERFVPDPWADSPDALMYRTGDLVRKTDDGVLEFVGRADDQVKIRGFRVEPAEVRLVMERHPAVRHCAVLGRTTPDGRTTLVAYVVAPDATPAQLVSHAGELLPPHMVPTVVPLPALPLTADGKLDRAALPEPAPATQDAAGHTPDTAPTATQKALAETWCRMLDVPRVGKDDNFFALGGDSLAALQLAAELIAEYGPGLPAEAVFSAATLAELADVLDQVAGESRAQSATPQPLPDGATTDRPEDDGLSAGQRSLWFLERWAPGTATYNVPWAFHLDGPVDHTLLEGALRTVVARHEVLRSVFTEDLGAPRRVIRPELTIDLDLVEPATTPPSGPGGDHQHDEAVTACLRTAAETPFDLENGPLLRAVLVRTGERRAILLTVFHHLVWDELSLAVFERELAEAYGAAVERRRPRLPQLAAGYDDFVSWQTRRAASPTHRAGLDHWARRLAGAPTLLRLPTDRPRPEHPSYDGATVEFALPTPVASRVRALARQEGATPFLVLLTACAATLRRYSGQEDMVLGTPVAGRGKPEFEELIGNFVNLLALRVDLSGQPTFRQALRRVRTTVLADLGHQDVPFEAVVDRVLGHRPTSHAPLVQAVFEMHRHSDDGWRAGPLTARRALLPTRTAKFDVSWQVTDDQRGFHGVVEYNTGLFDEDTVRDLVEEWKALLRDAVHEPDTAPRAWREATAPPASEPAPRRTDMDAAPVEDRPGSPAPAADGTHGSAAHHHGDTPPDERTLNHLLRSRPAGDPERPAVAIDGAHLSHPELTAAANRLAHRLRSLGVGPGVVVGVLAERSLDLVVALLAVVASGGAYLPLDPESPAGRLDHMVTEVAAPVVLAQRRFVPLLPAGKATVLDLDDPDRWAEESDQDPVPSAGPEDPAYVIFTSGSTGRPKAVAVSHRAIHNRLAWMDRWSPLTADDVVLQKTPFGFDVSVWEFFWPLMTGARLVLARPGGHRDPGYLRDLINAERVTTVHFVPSMLRVFLAEPGVEGCRSLRRTVCSGEELPPRLVDDFLRRMPGELHNLYGPTEAAVDVSAWRCRPLPPTARTTPIGRPISGVRLHVLGPDGEPVPPGTPGELHIGGVAVAIGYLNQPRLTADRFEPDPFADDGSRLYRTGDTARLREDGELEYLGRLDDQMKIRGQRVEPGEIETVLEGHPAVSTAVAVLVPDGEDHRLQAYVVTAPGREVDAAELRARAASVLPDHMVPTHFRRLTEVPLTANGKADRSALRAGDAGEPLPSGASVPGTDDTDGDEPVVHVLNRIWSMVLDQPGLHRDQDLFTSGAHSLNALRVRARIAVALHTDVPLRAMFESRTVAQLARSVRASADSVEEVERRASAVASLPPLGDAEWVRAVTELDSEVR</sequence>
<comment type="cofactor">
    <cofactor evidence="1">
        <name>pantetheine 4'-phosphate</name>
        <dbReference type="ChEBI" id="CHEBI:47942"/>
    </cofactor>
</comment>
<dbReference type="RefSeq" id="WP_014150635.1">
    <property type="nucleotide sequence ID" value="NC_016113.1"/>
</dbReference>
<geneLocation type="plasmid" evidence="6 7">
    <name>pSCATT</name>
</geneLocation>
<dbReference type="Gene3D" id="3.40.50.980">
    <property type="match status" value="2"/>
</dbReference>
<dbReference type="InterPro" id="IPR036736">
    <property type="entry name" value="ACP-like_sf"/>
</dbReference>
<dbReference type="FunFam" id="3.40.50.980:FF:000001">
    <property type="entry name" value="Non-ribosomal peptide synthetase"/>
    <property type="match status" value="1"/>
</dbReference>
<dbReference type="SUPFAM" id="SSF52777">
    <property type="entry name" value="CoA-dependent acyltransferases"/>
    <property type="match status" value="2"/>
</dbReference>
<dbReference type="InterPro" id="IPR020845">
    <property type="entry name" value="AMP-binding_CS"/>
</dbReference>
<dbReference type="Gene3D" id="2.30.38.10">
    <property type="entry name" value="Luciferase, Domain 3"/>
    <property type="match status" value="1"/>
</dbReference>
<dbReference type="InterPro" id="IPR009081">
    <property type="entry name" value="PP-bd_ACP"/>
</dbReference>
<feature type="region of interest" description="Disordered" evidence="4">
    <location>
        <begin position="485"/>
        <end position="505"/>
    </location>
</feature>
<feature type="region of interest" description="Disordered" evidence="4">
    <location>
        <begin position="575"/>
        <end position="602"/>
    </location>
</feature>
<dbReference type="Gene3D" id="3.40.50.12780">
    <property type="entry name" value="N-terminal domain of ligase-like"/>
    <property type="match status" value="1"/>
</dbReference>
<dbReference type="InterPro" id="IPR025110">
    <property type="entry name" value="AMP-bd_C"/>
</dbReference>
<dbReference type="FunFam" id="3.40.50.980:FF:000002">
    <property type="entry name" value="Enterobactin synthetase component F"/>
    <property type="match status" value="1"/>
</dbReference>
<feature type="region of interest" description="Disordered" evidence="4">
    <location>
        <begin position="102"/>
        <end position="131"/>
    </location>
</feature>
<dbReference type="SUPFAM" id="SSF47336">
    <property type="entry name" value="ACP-like"/>
    <property type="match status" value="2"/>
</dbReference>
<protein>
    <submittedName>
        <fullName evidence="6">Non-ribosomal peptide synthetase/polyketide synthase</fullName>
    </submittedName>
</protein>
<dbReference type="GO" id="GO:0003824">
    <property type="term" value="F:catalytic activity"/>
    <property type="evidence" value="ECO:0007669"/>
    <property type="project" value="InterPro"/>
</dbReference>
<dbReference type="InterPro" id="IPR000873">
    <property type="entry name" value="AMP-dep_synth/lig_dom"/>
</dbReference>
<feature type="region of interest" description="Disordered" evidence="4">
    <location>
        <begin position="1032"/>
        <end position="1108"/>
    </location>
</feature>
<dbReference type="Pfam" id="PF00668">
    <property type="entry name" value="Condensation"/>
    <property type="match status" value="1"/>
</dbReference>
<dbReference type="CDD" id="cd19531">
    <property type="entry name" value="LCL_NRPS-like"/>
    <property type="match status" value="1"/>
</dbReference>
<dbReference type="SUPFAM" id="SSF56801">
    <property type="entry name" value="Acetyl-CoA synthetase-like"/>
    <property type="match status" value="2"/>
</dbReference>
<dbReference type="GO" id="GO:0031177">
    <property type="term" value="F:phosphopantetheine binding"/>
    <property type="evidence" value="ECO:0007669"/>
    <property type="project" value="InterPro"/>
</dbReference>
<reference evidence="7" key="1">
    <citation type="submission" date="2011-12" db="EMBL/GenBank/DDBJ databases">
        <title>Complete genome sequence of Streptomyces cattleya strain DSM 46488.</title>
        <authorList>
            <person name="Ou H.-Y."/>
            <person name="Li P."/>
            <person name="Zhao C."/>
            <person name="O'Hagan D."/>
            <person name="Deng Z."/>
        </authorList>
    </citation>
    <scope>NUCLEOTIDE SEQUENCE [LARGE SCALE GENOMIC DNA]</scope>
    <source>
        <strain evidence="7">ATCC 35852 / DSM 46488 / JCM 4925 / NBRC 14057 / NRRL 8057</strain>
        <plasmid evidence="7">Plasmid pSCATT</plasmid>
    </source>
</reference>
<dbReference type="Pfam" id="PF00501">
    <property type="entry name" value="AMP-binding"/>
    <property type="match status" value="2"/>
</dbReference>
<keyword evidence="2" id="KW-0596">Phosphopantetheine</keyword>
<evidence type="ECO:0000313" key="7">
    <source>
        <dbReference type="Proteomes" id="UP000007842"/>
    </source>
</evidence>
<dbReference type="OrthoDB" id="2472181at2"/>
<keyword evidence="6" id="KW-0614">Plasmid</keyword>
<feature type="compositionally biased region" description="Basic and acidic residues" evidence="4">
    <location>
        <begin position="1049"/>
        <end position="1064"/>
    </location>
</feature>
<feature type="region of interest" description="Disordered" evidence="4">
    <location>
        <begin position="1577"/>
        <end position="1605"/>
    </location>
</feature>
<feature type="domain" description="Carrier" evidence="5">
    <location>
        <begin position="499"/>
        <end position="574"/>
    </location>
</feature>
<dbReference type="NCBIfam" id="TIGR01733">
    <property type="entry name" value="AA-adenyl-dom"/>
    <property type="match status" value="2"/>
</dbReference>
<dbReference type="SMART" id="SM00823">
    <property type="entry name" value="PKS_PP"/>
    <property type="match status" value="2"/>
</dbReference>
<dbReference type="Gene3D" id="1.10.1200.10">
    <property type="entry name" value="ACP-like"/>
    <property type="match status" value="2"/>
</dbReference>
<evidence type="ECO:0000313" key="6">
    <source>
        <dbReference type="EMBL" id="AEW99756.1"/>
    </source>
</evidence>
<dbReference type="Gene3D" id="3.30.559.10">
    <property type="entry name" value="Chloramphenicol acetyltransferase-like domain"/>
    <property type="match status" value="1"/>
</dbReference>
<dbReference type="Pfam" id="PF13193">
    <property type="entry name" value="AMP-binding_C"/>
    <property type="match status" value="2"/>
</dbReference>
<evidence type="ECO:0000256" key="1">
    <source>
        <dbReference type="ARBA" id="ARBA00001957"/>
    </source>
</evidence>
<dbReference type="PROSITE" id="PS50075">
    <property type="entry name" value="CARRIER"/>
    <property type="match status" value="2"/>
</dbReference>
<evidence type="ECO:0000256" key="4">
    <source>
        <dbReference type="SAM" id="MobiDB-lite"/>
    </source>
</evidence>
<feature type="region of interest" description="Disordered" evidence="4">
    <location>
        <begin position="1212"/>
        <end position="1232"/>
    </location>
</feature>
<dbReference type="PROSITE" id="PS00012">
    <property type="entry name" value="PHOSPHOPANTETHEINE"/>
    <property type="match status" value="2"/>
</dbReference>
<feature type="compositionally biased region" description="Basic and acidic residues" evidence="4">
    <location>
        <begin position="1081"/>
        <end position="1092"/>
    </location>
</feature>
<dbReference type="EMBL" id="CP003229">
    <property type="protein sequence ID" value="AEW99756.1"/>
    <property type="molecule type" value="Genomic_DNA"/>
</dbReference>
<dbReference type="InterPro" id="IPR001242">
    <property type="entry name" value="Condensation_dom"/>
</dbReference>
<accession>F8JKH7</accession>
<dbReference type="HOGENOM" id="CLU_000022_0_12_11"/>
<feature type="domain" description="Carrier" evidence="5">
    <location>
        <begin position="1604"/>
        <end position="1679"/>
    </location>
</feature>
<evidence type="ECO:0000256" key="3">
    <source>
        <dbReference type="ARBA" id="ARBA00022553"/>
    </source>
</evidence>
<dbReference type="InterPro" id="IPR006162">
    <property type="entry name" value="Ppantetheine_attach_site"/>
</dbReference>
<dbReference type="PATRIC" id="fig|1003195.11.peg.169"/>
<dbReference type="Gene3D" id="3.30.300.30">
    <property type="match status" value="2"/>
</dbReference>
<dbReference type="PANTHER" id="PTHR45527:SF1">
    <property type="entry name" value="FATTY ACID SYNTHASE"/>
    <property type="match status" value="1"/>
</dbReference>
<dbReference type="InterPro" id="IPR042099">
    <property type="entry name" value="ANL_N_sf"/>
</dbReference>
<dbReference type="Proteomes" id="UP000007842">
    <property type="component" value="Plasmid pSCATT"/>
</dbReference>
<dbReference type="InterPro" id="IPR020806">
    <property type="entry name" value="PKS_PP-bd"/>
</dbReference>
<dbReference type="GO" id="GO:0008610">
    <property type="term" value="P:lipid biosynthetic process"/>
    <property type="evidence" value="ECO:0007669"/>
    <property type="project" value="UniProtKB-ARBA"/>
</dbReference>
<dbReference type="Gene3D" id="3.30.559.30">
    <property type="entry name" value="Nonribosomal peptide synthetase, condensation domain"/>
    <property type="match status" value="1"/>
</dbReference>
<dbReference type="CDD" id="cd17646">
    <property type="entry name" value="A_NRPS_AB3403-like"/>
    <property type="match status" value="1"/>
</dbReference>
<dbReference type="KEGG" id="scy:SCATT_p15630"/>
<dbReference type="InterPro" id="IPR023213">
    <property type="entry name" value="CAT-like_dom_sf"/>
</dbReference>
<dbReference type="GO" id="GO:0043041">
    <property type="term" value="P:amino acid activation for nonribosomal peptide biosynthetic process"/>
    <property type="evidence" value="ECO:0007669"/>
    <property type="project" value="TreeGrafter"/>
</dbReference>
<gene>
    <name evidence="6" type="ordered locus">SCATT_p15630</name>
</gene>
<feature type="compositionally biased region" description="Low complexity" evidence="4">
    <location>
        <begin position="120"/>
        <end position="131"/>
    </location>
</feature>
<dbReference type="GO" id="GO:0005737">
    <property type="term" value="C:cytoplasm"/>
    <property type="evidence" value="ECO:0007669"/>
    <property type="project" value="TreeGrafter"/>
</dbReference>
<dbReference type="FunFam" id="3.40.50.12780:FF:000012">
    <property type="entry name" value="Non-ribosomal peptide synthetase"/>
    <property type="match status" value="1"/>
</dbReference>
<keyword evidence="7" id="KW-1185">Reference proteome</keyword>
<dbReference type="GO" id="GO:0017000">
    <property type="term" value="P:antibiotic biosynthetic process"/>
    <property type="evidence" value="ECO:0007669"/>
    <property type="project" value="UniProtKB-ARBA"/>
</dbReference>
<dbReference type="InterPro" id="IPR010071">
    <property type="entry name" value="AA_adenyl_dom"/>
</dbReference>
<proteinExistence type="predicted"/>
<dbReference type="Pfam" id="PF00550">
    <property type="entry name" value="PP-binding"/>
    <property type="match status" value="2"/>
</dbReference>
<dbReference type="CDD" id="cd05930">
    <property type="entry name" value="A_NRPS"/>
    <property type="match status" value="1"/>
</dbReference>
<evidence type="ECO:0000256" key="2">
    <source>
        <dbReference type="ARBA" id="ARBA00022450"/>
    </source>
</evidence>